<dbReference type="EMBL" id="JAVRHL010000003">
    <property type="protein sequence ID" value="MDT0683562.1"/>
    <property type="molecule type" value="Genomic_DNA"/>
</dbReference>
<proteinExistence type="inferred from homology"/>
<dbReference type="InterPro" id="IPR042100">
    <property type="entry name" value="Bug_dom1"/>
</dbReference>
<protein>
    <submittedName>
        <fullName evidence="3">Tripartite tricarboxylate transporter substrate-binding protein</fullName>
    </submittedName>
</protein>
<dbReference type="InterPro" id="IPR005064">
    <property type="entry name" value="BUG"/>
</dbReference>
<keyword evidence="4" id="KW-1185">Reference proteome</keyword>
<gene>
    <name evidence="3" type="ORF">RM543_12765</name>
</gene>
<comment type="similarity">
    <text evidence="1">Belongs to the UPF0065 (bug) family.</text>
</comment>
<evidence type="ECO:0000313" key="3">
    <source>
        <dbReference type="EMBL" id="MDT0683562.1"/>
    </source>
</evidence>
<feature type="signal peptide" evidence="2">
    <location>
        <begin position="1"/>
        <end position="24"/>
    </location>
</feature>
<sequence>MTGLNFRPLALAAAIAAAPAFAHAQEQDLGWSPQGPVTMLIAFAAGGGADSLARLLAEELNARYDWEVIPQNVTGRGGVVMAQHLAGEPADGMTVGVSVSEATTYAVQAARDPGFDVSSFDYLSTITGTQMGIIAKADRGWDNIGDVIEAAKSGEQITVGSMTQKLADATYVLGKNNGIEFTNVMTSGGRGGMNAVIADDVDIAWSAGAQAQGVEAGDLINLTSAEAEPLQVSPDAPMIGDFNFDYDMGVMFLVMAPAGLPEDAKTAWATAIETIVTDEETQINALTNRAFSGPQILNGEELSQAMQESYDAAGRLLDESAE</sequence>
<evidence type="ECO:0000256" key="1">
    <source>
        <dbReference type="ARBA" id="ARBA00006987"/>
    </source>
</evidence>
<evidence type="ECO:0000313" key="4">
    <source>
        <dbReference type="Proteomes" id="UP001265259"/>
    </source>
</evidence>
<dbReference type="Gene3D" id="3.40.190.10">
    <property type="entry name" value="Periplasmic binding protein-like II"/>
    <property type="match status" value="1"/>
</dbReference>
<name>A0ABU3DKC6_9RHOB</name>
<feature type="chain" id="PRO_5045056701" evidence="2">
    <location>
        <begin position="25"/>
        <end position="322"/>
    </location>
</feature>
<dbReference type="PANTHER" id="PTHR42928">
    <property type="entry name" value="TRICARBOXYLATE-BINDING PROTEIN"/>
    <property type="match status" value="1"/>
</dbReference>
<dbReference type="Pfam" id="PF03401">
    <property type="entry name" value="TctC"/>
    <property type="match status" value="1"/>
</dbReference>
<dbReference type="Gene3D" id="3.40.190.150">
    <property type="entry name" value="Bordetella uptake gene, domain 1"/>
    <property type="match status" value="1"/>
</dbReference>
<keyword evidence="2" id="KW-0732">Signal</keyword>
<comment type="caution">
    <text evidence="3">The sequence shown here is derived from an EMBL/GenBank/DDBJ whole genome shotgun (WGS) entry which is preliminary data.</text>
</comment>
<accession>A0ABU3DKC6</accession>
<reference evidence="3 4" key="1">
    <citation type="submission" date="2023-09" db="EMBL/GenBank/DDBJ databases">
        <authorList>
            <person name="Rey-Velasco X."/>
        </authorList>
    </citation>
    <scope>NUCLEOTIDE SEQUENCE [LARGE SCALE GENOMIC DNA]</scope>
    <source>
        <strain evidence="3 4">F158</strain>
    </source>
</reference>
<dbReference type="RefSeq" id="WP_311692232.1">
    <property type="nucleotide sequence ID" value="NZ_JAVRHL010000003.1"/>
</dbReference>
<dbReference type="Proteomes" id="UP001265259">
    <property type="component" value="Unassembled WGS sequence"/>
</dbReference>
<dbReference type="PANTHER" id="PTHR42928:SF5">
    <property type="entry name" value="BLR1237 PROTEIN"/>
    <property type="match status" value="1"/>
</dbReference>
<evidence type="ECO:0000256" key="2">
    <source>
        <dbReference type="SAM" id="SignalP"/>
    </source>
</evidence>
<organism evidence="3 4">
    <name type="scientific">Tropicimonas omnivorans</name>
    <dbReference type="NCBI Taxonomy" id="3075590"/>
    <lineage>
        <taxon>Bacteria</taxon>
        <taxon>Pseudomonadati</taxon>
        <taxon>Pseudomonadota</taxon>
        <taxon>Alphaproteobacteria</taxon>
        <taxon>Rhodobacterales</taxon>
        <taxon>Roseobacteraceae</taxon>
        <taxon>Tropicimonas</taxon>
    </lineage>
</organism>